<dbReference type="Proteomes" id="UP001497453">
    <property type="component" value="Chromosome 3"/>
</dbReference>
<evidence type="ECO:0000256" key="5">
    <source>
        <dbReference type="SAM" id="MobiDB-lite"/>
    </source>
</evidence>
<feature type="region of interest" description="Disordered" evidence="5">
    <location>
        <begin position="1"/>
        <end position="45"/>
    </location>
</feature>
<evidence type="ECO:0000256" key="1">
    <source>
        <dbReference type="ARBA" id="ARBA00004127"/>
    </source>
</evidence>
<keyword evidence="3 6" id="KW-1133">Transmembrane helix</keyword>
<proteinExistence type="predicted"/>
<feature type="compositionally biased region" description="Polar residues" evidence="5">
    <location>
        <begin position="8"/>
        <end position="45"/>
    </location>
</feature>
<keyword evidence="4 6" id="KW-0472">Membrane</keyword>
<evidence type="ECO:0000256" key="2">
    <source>
        <dbReference type="ARBA" id="ARBA00022692"/>
    </source>
</evidence>
<dbReference type="PANTHER" id="PTHR28293:SF1">
    <property type="entry name" value="NUCLEAR RIM PROTEIN 1"/>
    <property type="match status" value="1"/>
</dbReference>
<organism evidence="7 8">
    <name type="scientific">Somion occarium</name>
    <dbReference type="NCBI Taxonomy" id="3059160"/>
    <lineage>
        <taxon>Eukaryota</taxon>
        <taxon>Fungi</taxon>
        <taxon>Dikarya</taxon>
        <taxon>Basidiomycota</taxon>
        <taxon>Agaricomycotina</taxon>
        <taxon>Agaricomycetes</taxon>
        <taxon>Polyporales</taxon>
        <taxon>Cerrenaceae</taxon>
        <taxon>Somion</taxon>
    </lineage>
</organism>
<evidence type="ECO:0008006" key="9">
    <source>
        <dbReference type="Google" id="ProtNLM"/>
    </source>
</evidence>
<feature type="transmembrane region" description="Helical" evidence="6">
    <location>
        <begin position="246"/>
        <end position="266"/>
    </location>
</feature>
<keyword evidence="2 6" id="KW-0812">Transmembrane</keyword>
<gene>
    <name evidence="7" type="ORF">GFSPODELE1_LOCUS5254</name>
</gene>
<evidence type="ECO:0000313" key="7">
    <source>
        <dbReference type="EMBL" id="CAL1705050.1"/>
    </source>
</evidence>
<protein>
    <recommendedName>
        <fullName evidence="9">Nuclear rim protein 1</fullName>
    </recommendedName>
</protein>
<feature type="transmembrane region" description="Helical" evidence="6">
    <location>
        <begin position="182"/>
        <end position="205"/>
    </location>
</feature>
<evidence type="ECO:0000313" key="8">
    <source>
        <dbReference type="Proteomes" id="UP001497453"/>
    </source>
</evidence>
<dbReference type="EMBL" id="OZ037946">
    <property type="protein sequence ID" value="CAL1705050.1"/>
    <property type="molecule type" value="Genomic_DNA"/>
</dbReference>
<sequence>MSALRRFAQTNHAVTNSPRTSDSSAQASPSTPTKGQNGYLPSTPRTRLVYPISPVTSPSLSASTPFDWEAARAHKPPPYASPLARKRVRTLQHGGSPSTPLKRVIRKKGFVEKVASIPSQVAFEISLFPHNVPLPTAQKSAWIIGGFLHFLHLCVRISQIRTVPDSDLGWEDMYREDQSEPWFNWTVPVSFLLLAASILNTMSLFTRTRIYQLNLARDPVPSPHAKFVPRSSPTPTSDSQQKKTPLLLNILKYFWHAFIVSVRFLLNLSPPKDRQTIVGIGQERVQQLEVWSPGELELALFAIYSPAHALLWMATTSANWMIMLLVMLIVGVQLRALTRSYEALLKDKSIISAEVMHEYDEKFVYPRVNPIRKDAAVMTHQAEMVNPWDDRSKFKDSPWRHGR</sequence>
<name>A0ABP1DB18_9APHY</name>
<accession>A0ABP1DB18</accession>
<dbReference type="InterPro" id="IPR018819">
    <property type="entry name" value="Nur1/Mug154"/>
</dbReference>
<reference evidence="8" key="1">
    <citation type="submission" date="2024-04" db="EMBL/GenBank/DDBJ databases">
        <authorList>
            <person name="Shaw F."/>
            <person name="Minotto A."/>
        </authorList>
    </citation>
    <scope>NUCLEOTIDE SEQUENCE [LARGE SCALE GENOMIC DNA]</scope>
</reference>
<evidence type="ECO:0000256" key="6">
    <source>
        <dbReference type="SAM" id="Phobius"/>
    </source>
</evidence>
<keyword evidence="8" id="KW-1185">Reference proteome</keyword>
<comment type="subcellular location">
    <subcellularLocation>
        <location evidence="1">Endomembrane system</location>
        <topology evidence="1">Multi-pass membrane protein</topology>
    </subcellularLocation>
</comment>
<feature type="transmembrane region" description="Helical" evidence="6">
    <location>
        <begin position="320"/>
        <end position="338"/>
    </location>
</feature>
<evidence type="ECO:0000256" key="4">
    <source>
        <dbReference type="ARBA" id="ARBA00023136"/>
    </source>
</evidence>
<dbReference type="Pfam" id="PF10332">
    <property type="entry name" value="DUF2418"/>
    <property type="match status" value="1"/>
</dbReference>
<dbReference type="PANTHER" id="PTHR28293">
    <property type="entry name" value="NUCLEAR RIM PROTEIN 1"/>
    <property type="match status" value="1"/>
</dbReference>
<evidence type="ECO:0000256" key="3">
    <source>
        <dbReference type="ARBA" id="ARBA00022989"/>
    </source>
</evidence>